<keyword evidence="1" id="KW-0472">Membrane</keyword>
<evidence type="ECO:0000313" key="3">
    <source>
        <dbReference type="EMBL" id="KAG2624397.1"/>
    </source>
</evidence>
<reference evidence="3" key="1">
    <citation type="submission" date="2020-05" db="EMBL/GenBank/DDBJ databases">
        <title>WGS assembly of Panicum virgatum.</title>
        <authorList>
            <person name="Lovell J.T."/>
            <person name="Jenkins J."/>
            <person name="Shu S."/>
            <person name="Juenger T.E."/>
            <person name="Schmutz J."/>
        </authorList>
    </citation>
    <scope>NUCLEOTIDE SEQUENCE</scope>
    <source>
        <strain evidence="3">AP13</strain>
    </source>
</reference>
<accession>A0A8T0UQ05</accession>
<evidence type="ECO:0008006" key="5">
    <source>
        <dbReference type="Google" id="ProtNLM"/>
    </source>
</evidence>
<evidence type="ECO:0000313" key="4">
    <source>
        <dbReference type="Proteomes" id="UP000823388"/>
    </source>
</evidence>
<comment type="caution">
    <text evidence="3">The sequence shown here is derived from an EMBL/GenBank/DDBJ whole genome shotgun (WGS) entry which is preliminary data.</text>
</comment>
<keyword evidence="4" id="KW-1185">Reference proteome</keyword>
<keyword evidence="1" id="KW-0812">Transmembrane</keyword>
<evidence type="ECO:0000256" key="1">
    <source>
        <dbReference type="SAM" id="Phobius"/>
    </source>
</evidence>
<keyword evidence="1" id="KW-1133">Transmembrane helix</keyword>
<organism evidence="3 4">
    <name type="scientific">Panicum virgatum</name>
    <name type="common">Blackwell switchgrass</name>
    <dbReference type="NCBI Taxonomy" id="38727"/>
    <lineage>
        <taxon>Eukaryota</taxon>
        <taxon>Viridiplantae</taxon>
        <taxon>Streptophyta</taxon>
        <taxon>Embryophyta</taxon>
        <taxon>Tracheophyta</taxon>
        <taxon>Spermatophyta</taxon>
        <taxon>Magnoliopsida</taxon>
        <taxon>Liliopsida</taxon>
        <taxon>Poales</taxon>
        <taxon>Poaceae</taxon>
        <taxon>PACMAD clade</taxon>
        <taxon>Panicoideae</taxon>
        <taxon>Panicodae</taxon>
        <taxon>Paniceae</taxon>
        <taxon>Panicinae</taxon>
        <taxon>Panicum</taxon>
        <taxon>Panicum sect. Hiantes</taxon>
    </lineage>
</organism>
<proteinExistence type="predicted"/>
<name>A0A8T0UQ05_PANVG</name>
<dbReference type="AlphaFoldDB" id="A0A8T0UQ05"/>
<evidence type="ECO:0000256" key="2">
    <source>
        <dbReference type="SAM" id="SignalP"/>
    </source>
</evidence>
<gene>
    <name evidence="3" type="ORF">PVAP13_3KG127000</name>
</gene>
<protein>
    <recommendedName>
        <fullName evidence="5">Secreted protein</fullName>
    </recommendedName>
</protein>
<feature type="transmembrane region" description="Helical" evidence="1">
    <location>
        <begin position="33"/>
        <end position="54"/>
    </location>
</feature>
<feature type="chain" id="PRO_5035790749" description="Secreted protein" evidence="2">
    <location>
        <begin position="18"/>
        <end position="171"/>
    </location>
</feature>
<dbReference type="Proteomes" id="UP000823388">
    <property type="component" value="Chromosome 3K"/>
</dbReference>
<sequence>MSIGAILLLSILSGVDAADGSRWSRSKEMCFPSAMFALRVFWFLVFGSVAVVVLRPRCNAEGELFCFLPSSYAVACVGGERDLVVAALCMVLADDVLCGGFGTDGFVMFSYALVTDSSGCFSVPSKPMAATATLTSQATTRWRLCGILGGVVPSSSPSLSAEDLEVRLPAR</sequence>
<feature type="signal peptide" evidence="2">
    <location>
        <begin position="1"/>
        <end position="17"/>
    </location>
</feature>
<dbReference type="EMBL" id="CM029041">
    <property type="protein sequence ID" value="KAG2624397.1"/>
    <property type="molecule type" value="Genomic_DNA"/>
</dbReference>
<keyword evidence="2" id="KW-0732">Signal</keyword>